<dbReference type="AlphaFoldDB" id="A0A9X2RZX7"/>
<keyword evidence="1" id="KW-1133">Transmembrane helix</keyword>
<gene>
    <name evidence="4" type="ORF">NSA58_00185</name>
</gene>
<keyword evidence="1" id="KW-0812">Transmembrane</keyword>
<comment type="caution">
    <text evidence="4">The sequence shown here is derived from an EMBL/GenBank/DDBJ whole genome shotgun (WGS) entry which is preliminary data.</text>
</comment>
<reference evidence="4" key="1">
    <citation type="submission" date="2022-07" db="EMBL/GenBank/DDBJ databases">
        <title>Enhanced cultured diversity of the mouse gut microbiota enables custom-made synthetic communities.</title>
        <authorList>
            <person name="Afrizal A."/>
        </authorList>
    </citation>
    <scope>NUCLEOTIDE SEQUENCE</scope>
    <source>
        <strain evidence="4">DSM 29186</strain>
    </source>
</reference>
<evidence type="ECO:0000313" key="5">
    <source>
        <dbReference type="Proteomes" id="UP001140817"/>
    </source>
</evidence>
<sequence length="288" mass="33107">MNILKKNNKLENLKKNYNNIEIPDKLNDVVNDALNGNQKKYKRSRIARWSSVAASICVVIGAVNLSPAFASTLEDIPVIGNMIKIINFKNYSVNENGYDVSIEVPKVEGLKDKDLEYKLNKEFEAEGEKLYDEYLNEIKDLKELGEEGRKYGKSWYEVLNENDDVLSLVIYNYYAQGSSNTTRKFYNIDKKNQTVLTLEGMFKGSDYVDVISKNIISQMKERTKKNPEDTYWIDGEMDNFKKIKKDQGFYINDKGELVICFDKYEVAPGSSGLVEFVIPNNVTKQLMK</sequence>
<organism evidence="4 5">
    <name type="scientific">Terrisporobacter muris</name>
    <dbReference type="NCBI Taxonomy" id="2963284"/>
    <lineage>
        <taxon>Bacteria</taxon>
        <taxon>Bacillati</taxon>
        <taxon>Bacillota</taxon>
        <taxon>Clostridia</taxon>
        <taxon>Peptostreptococcales</taxon>
        <taxon>Peptostreptococcaceae</taxon>
        <taxon>Terrisporobacter</taxon>
    </lineage>
</organism>
<dbReference type="EMBL" id="JANKBY010000001">
    <property type="protein sequence ID" value="MCR1821190.1"/>
    <property type="molecule type" value="Genomic_DNA"/>
</dbReference>
<keyword evidence="5" id="KW-1185">Reference proteome</keyword>
<accession>A0A9X2RZX7</accession>
<dbReference type="InterPro" id="IPR037126">
    <property type="entry name" value="PdaC/RsiV-like_sf"/>
</dbReference>
<protein>
    <submittedName>
        <fullName evidence="4">Anti-sigma-V factor rsiV</fullName>
    </submittedName>
</protein>
<dbReference type="Pfam" id="PF13786">
    <property type="entry name" value="DUF4179"/>
    <property type="match status" value="1"/>
</dbReference>
<evidence type="ECO:0000259" key="3">
    <source>
        <dbReference type="Pfam" id="PF13786"/>
    </source>
</evidence>
<dbReference type="RefSeq" id="WP_257559914.1">
    <property type="nucleotide sequence ID" value="NZ_JANKBY010000001.1"/>
</dbReference>
<evidence type="ECO:0000256" key="1">
    <source>
        <dbReference type="SAM" id="Phobius"/>
    </source>
</evidence>
<dbReference type="Gene3D" id="3.90.640.20">
    <property type="entry name" value="Heat-shock cognate protein, ATPase"/>
    <property type="match status" value="1"/>
</dbReference>
<evidence type="ECO:0000313" key="4">
    <source>
        <dbReference type="EMBL" id="MCR1821190.1"/>
    </source>
</evidence>
<evidence type="ECO:0000259" key="2">
    <source>
        <dbReference type="Pfam" id="PF11738"/>
    </source>
</evidence>
<feature type="transmembrane region" description="Helical" evidence="1">
    <location>
        <begin position="46"/>
        <end position="65"/>
    </location>
</feature>
<dbReference type="Proteomes" id="UP001140817">
    <property type="component" value="Unassembled WGS sequence"/>
</dbReference>
<name>A0A9X2RZX7_9FIRM</name>
<feature type="domain" description="DUF3298" evidence="2">
    <location>
        <begin position="203"/>
        <end position="279"/>
    </location>
</feature>
<keyword evidence="1" id="KW-0472">Membrane</keyword>
<proteinExistence type="predicted"/>
<dbReference type="InterPro" id="IPR025436">
    <property type="entry name" value="DUF4179"/>
</dbReference>
<feature type="domain" description="DUF4179" evidence="3">
    <location>
        <begin position="42"/>
        <end position="102"/>
    </location>
</feature>
<dbReference type="InterPro" id="IPR021729">
    <property type="entry name" value="DUF3298"/>
</dbReference>
<dbReference type="Gene3D" id="3.30.565.40">
    <property type="entry name" value="Fervidobacterium nodosum Rt17-B1 like"/>
    <property type="match status" value="1"/>
</dbReference>
<dbReference type="Pfam" id="PF11738">
    <property type="entry name" value="DUF3298"/>
    <property type="match status" value="1"/>
</dbReference>